<comment type="caution">
    <text evidence="2">The sequence shown here is derived from an EMBL/GenBank/DDBJ whole genome shotgun (WGS) entry which is preliminary data.</text>
</comment>
<proteinExistence type="predicted"/>
<feature type="compositionally biased region" description="Low complexity" evidence="1">
    <location>
        <begin position="47"/>
        <end position="57"/>
    </location>
</feature>
<evidence type="ECO:0000256" key="1">
    <source>
        <dbReference type="SAM" id="MobiDB-lite"/>
    </source>
</evidence>
<evidence type="ECO:0000313" key="2">
    <source>
        <dbReference type="EMBL" id="GMN49457.1"/>
    </source>
</evidence>
<sequence>MMRSPPHRPRIRRPSRRGRQRRRWRWQRSVSESRRLRANDFSACEVSTSASNPSSTSGARGPREPPRTHMASSSWVTGRTDPSNSLAPQFESLVASIATPSENWEGKVVVGWLVE</sequence>
<dbReference type="EMBL" id="BTGU01000031">
    <property type="protein sequence ID" value="GMN49457.1"/>
    <property type="molecule type" value="Genomic_DNA"/>
</dbReference>
<name>A0AA88AA34_FICCA</name>
<keyword evidence="3" id="KW-1185">Reference proteome</keyword>
<feature type="compositionally biased region" description="Polar residues" evidence="1">
    <location>
        <begin position="70"/>
        <end position="85"/>
    </location>
</feature>
<gene>
    <name evidence="2" type="ORF">TIFTF001_018624</name>
</gene>
<dbReference type="Proteomes" id="UP001187192">
    <property type="component" value="Unassembled WGS sequence"/>
</dbReference>
<dbReference type="AlphaFoldDB" id="A0AA88AA34"/>
<feature type="region of interest" description="Disordered" evidence="1">
    <location>
        <begin position="1"/>
        <end position="85"/>
    </location>
</feature>
<evidence type="ECO:0000313" key="3">
    <source>
        <dbReference type="Proteomes" id="UP001187192"/>
    </source>
</evidence>
<protein>
    <submittedName>
        <fullName evidence="2">Uncharacterized protein</fullName>
    </submittedName>
</protein>
<organism evidence="2 3">
    <name type="scientific">Ficus carica</name>
    <name type="common">Common fig</name>
    <dbReference type="NCBI Taxonomy" id="3494"/>
    <lineage>
        <taxon>Eukaryota</taxon>
        <taxon>Viridiplantae</taxon>
        <taxon>Streptophyta</taxon>
        <taxon>Embryophyta</taxon>
        <taxon>Tracheophyta</taxon>
        <taxon>Spermatophyta</taxon>
        <taxon>Magnoliopsida</taxon>
        <taxon>eudicotyledons</taxon>
        <taxon>Gunneridae</taxon>
        <taxon>Pentapetalae</taxon>
        <taxon>rosids</taxon>
        <taxon>fabids</taxon>
        <taxon>Rosales</taxon>
        <taxon>Moraceae</taxon>
        <taxon>Ficeae</taxon>
        <taxon>Ficus</taxon>
    </lineage>
</organism>
<reference evidence="2" key="1">
    <citation type="submission" date="2023-07" db="EMBL/GenBank/DDBJ databases">
        <title>draft genome sequence of fig (Ficus carica).</title>
        <authorList>
            <person name="Takahashi T."/>
            <person name="Nishimura K."/>
        </authorList>
    </citation>
    <scope>NUCLEOTIDE SEQUENCE</scope>
</reference>
<accession>A0AA88AA34</accession>
<feature type="compositionally biased region" description="Basic residues" evidence="1">
    <location>
        <begin position="1"/>
        <end position="26"/>
    </location>
</feature>